<comment type="caution">
    <text evidence="1">The sequence shown here is derived from an EMBL/GenBank/DDBJ whole genome shotgun (WGS) entry which is preliminary data.</text>
</comment>
<evidence type="ECO:0000313" key="1">
    <source>
        <dbReference type="EMBL" id="OHA91361.1"/>
    </source>
</evidence>
<dbReference type="AlphaFoldDB" id="A0A1G2T442"/>
<sequence>MRLLITAVCKRGVEVSFAVQVIEIPEYLSTDRVASTVTQVIREIAMSKGMPQSIHHTLIP</sequence>
<gene>
    <name evidence="1" type="ORF">A2758_02790</name>
</gene>
<reference evidence="1 2" key="1">
    <citation type="journal article" date="2016" name="Nat. Commun.">
        <title>Thousands of microbial genomes shed light on interconnected biogeochemical processes in an aquifer system.</title>
        <authorList>
            <person name="Anantharaman K."/>
            <person name="Brown C.T."/>
            <person name="Hug L.A."/>
            <person name="Sharon I."/>
            <person name="Castelle C.J."/>
            <person name="Probst A.J."/>
            <person name="Thomas B.C."/>
            <person name="Singh A."/>
            <person name="Wilkins M.J."/>
            <person name="Karaoz U."/>
            <person name="Brodie E.L."/>
            <person name="Williams K.H."/>
            <person name="Hubbard S.S."/>
            <person name="Banfield J.F."/>
        </authorList>
    </citation>
    <scope>NUCLEOTIDE SEQUENCE [LARGE SCALE GENOMIC DNA]</scope>
</reference>
<protein>
    <submittedName>
        <fullName evidence="1">Uncharacterized protein</fullName>
    </submittedName>
</protein>
<accession>A0A1G2T442</accession>
<evidence type="ECO:0000313" key="2">
    <source>
        <dbReference type="Proteomes" id="UP000178612"/>
    </source>
</evidence>
<organism evidence="1 2">
    <name type="scientific">Candidatus Zambryskibacteria bacterium RIFCSPHIGHO2_01_FULL_49_18</name>
    <dbReference type="NCBI Taxonomy" id="1802740"/>
    <lineage>
        <taxon>Bacteria</taxon>
        <taxon>Candidatus Zambryskiibacteriota</taxon>
    </lineage>
</organism>
<proteinExistence type="predicted"/>
<dbReference type="EMBL" id="MHVJ01000013">
    <property type="protein sequence ID" value="OHA91361.1"/>
    <property type="molecule type" value="Genomic_DNA"/>
</dbReference>
<name>A0A1G2T442_9BACT</name>
<dbReference type="Proteomes" id="UP000178612">
    <property type="component" value="Unassembled WGS sequence"/>
</dbReference>